<accession>B5I863</accession>
<feature type="transmembrane region" description="Helical" evidence="5">
    <location>
        <begin position="157"/>
        <end position="182"/>
    </location>
</feature>
<feature type="transmembrane region" description="Helical" evidence="5">
    <location>
        <begin position="194"/>
        <end position="214"/>
    </location>
</feature>
<evidence type="ECO:0000313" key="7">
    <source>
        <dbReference type="EMBL" id="EDY61268.1"/>
    </source>
</evidence>
<evidence type="ECO:0000259" key="6">
    <source>
        <dbReference type="PROSITE" id="PS50850"/>
    </source>
</evidence>
<dbReference type="InterPro" id="IPR036259">
    <property type="entry name" value="MFS_trans_sf"/>
</dbReference>
<feature type="transmembrane region" description="Helical" evidence="5">
    <location>
        <begin position="289"/>
        <end position="312"/>
    </location>
</feature>
<evidence type="ECO:0000256" key="3">
    <source>
        <dbReference type="ARBA" id="ARBA00022989"/>
    </source>
</evidence>
<dbReference type="Gene3D" id="1.20.1250.20">
    <property type="entry name" value="MFS general substrate transporter like domains"/>
    <property type="match status" value="2"/>
</dbReference>
<dbReference type="InterPro" id="IPR020846">
    <property type="entry name" value="MFS_dom"/>
</dbReference>
<dbReference type="PANTHER" id="PTHR11360:SF304">
    <property type="entry name" value="MFS DOMAIN-CONTAINING PROTEIN"/>
    <property type="match status" value="1"/>
</dbReference>
<feature type="transmembrane region" description="Helical" evidence="5">
    <location>
        <begin position="220"/>
        <end position="242"/>
    </location>
</feature>
<evidence type="ECO:0000313" key="8">
    <source>
        <dbReference type="Proteomes" id="UP000002785"/>
    </source>
</evidence>
<dbReference type="InterPro" id="IPR011701">
    <property type="entry name" value="MFS"/>
</dbReference>
<evidence type="ECO:0000256" key="5">
    <source>
        <dbReference type="SAM" id="Phobius"/>
    </source>
</evidence>
<dbReference type="Proteomes" id="UP000002785">
    <property type="component" value="Chromosome"/>
</dbReference>
<gene>
    <name evidence="7" type="ORF">SSEG_07872</name>
</gene>
<dbReference type="eggNOG" id="COG2271">
    <property type="taxonomic scope" value="Bacteria"/>
</dbReference>
<dbReference type="PROSITE" id="PS50850">
    <property type="entry name" value="MFS"/>
    <property type="match status" value="1"/>
</dbReference>
<dbReference type="CDD" id="cd17353">
    <property type="entry name" value="MFS_OFA_like"/>
    <property type="match status" value="1"/>
</dbReference>
<feature type="transmembrane region" description="Helical" evidence="5">
    <location>
        <begin position="133"/>
        <end position="151"/>
    </location>
</feature>
<evidence type="ECO:0000256" key="1">
    <source>
        <dbReference type="ARBA" id="ARBA00004651"/>
    </source>
</evidence>
<name>B5I863_STRX2</name>
<dbReference type="GO" id="GO:0022857">
    <property type="term" value="F:transmembrane transporter activity"/>
    <property type="evidence" value="ECO:0007669"/>
    <property type="project" value="InterPro"/>
</dbReference>
<dbReference type="EMBL" id="CM000951">
    <property type="protein sequence ID" value="EDY61268.1"/>
    <property type="molecule type" value="Genomic_DNA"/>
</dbReference>
<reference evidence="7" key="1">
    <citation type="submission" date="2009-10" db="EMBL/GenBank/DDBJ databases">
        <title>The genome sequence of Streptomyces sviceus strain ATCC 29083.</title>
        <authorList>
            <consortium name="The Broad Institute Genome Sequencing Platform"/>
            <consortium name="Broad Institute Microbial Sequencing Center"/>
            <person name="Fischbach M."/>
            <person name="Godfrey P."/>
            <person name="Ward D."/>
            <person name="Young S."/>
            <person name="Zeng Q."/>
            <person name="Koehrsen M."/>
            <person name="Alvarado L."/>
            <person name="Berlin A.M."/>
            <person name="Bochicchio J."/>
            <person name="Borenstein D."/>
            <person name="Chapman S.B."/>
            <person name="Chen Z."/>
            <person name="Engels R."/>
            <person name="Freedman E."/>
            <person name="Gellesch M."/>
            <person name="Goldberg J."/>
            <person name="Griggs A."/>
            <person name="Gujja S."/>
            <person name="Heilman E.R."/>
            <person name="Heiman D.I."/>
            <person name="Hepburn T.A."/>
            <person name="Howarth C."/>
            <person name="Jen D."/>
            <person name="Larson L."/>
            <person name="Lewis B."/>
            <person name="Mehta T."/>
            <person name="Park D."/>
            <person name="Pearson M."/>
            <person name="Richards J."/>
            <person name="Roberts A."/>
            <person name="Saif S."/>
            <person name="Shea T.D."/>
            <person name="Shenoy N."/>
            <person name="Sisk P."/>
            <person name="Stolte C."/>
            <person name="Sykes S.N."/>
            <person name="Thomson T."/>
            <person name="Walk T."/>
            <person name="White J."/>
            <person name="Yandava C."/>
            <person name="Straight P."/>
            <person name="Clardy J."/>
            <person name="Hung D."/>
            <person name="Kolter R."/>
            <person name="Mekalanos J."/>
            <person name="Walker S."/>
            <person name="Walsh C.T."/>
            <person name="Wieland-Brown L.C."/>
            <person name="Haas B."/>
            <person name="Nusbaum C."/>
            <person name="Birren B."/>
        </authorList>
    </citation>
    <scope>NUCLEOTIDE SEQUENCE [LARGE SCALE GENOMIC DNA]</scope>
    <source>
        <strain evidence="7">ATCC 29083</strain>
    </source>
</reference>
<keyword evidence="3 5" id="KW-1133">Transmembrane helix</keyword>
<dbReference type="AlphaFoldDB" id="B5I863"/>
<dbReference type="InterPro" id="IPR050327">
    <property type="entry name" value="Proton-linked_MCT"/>
</dbReference>
<dbReference type="Pfam" id="PF07690">
    <property type="entry name" value="MFS_1"/>
    <property type="match status" value="2"/>
</dbReference>
<feature type="transmembrane region" description="Helical" evidence="5">
    <location>
        <begin position="356"/>
        <end position="375"/>
    </location>
</feature>
<feature type="transmembrane region" description="Helical" evidence="5">
    <location>
        <begin position="448"/>
        <end position="465"/>
    </location>
</feature>
<organism evidence="7 8">
    <name type="scientific">Streptomyces sviceus (strain ATCC 29083 / DSM 924 / JCM 4929 / NBRC 13980 / NCIMB 11184 / NRRL 5439 / UC 5370)</name>
    <dbReference type="NCBI Taxonomy" id="463191"/>
    <lineage>
        <taxon>Bacteria</taxon>
        <taxon>Bacillati</taxon>
        <taxon>Actinomycetota</taxon>
        <taxon>Actinomycetes</taxon>
        <taxon>Kitasatosporales</taxon>
        <taxon>Streptomycetaceae</taxon>
        <taxon>Streptomyces</taxon>
    </lineage>
</organism>
<dbReference type="PANTHER" id="PTHR11360">
    <property type="entry name" value="MONOCARBOXYLATE TRANSPORTER"/>
    <property type="match status" value="1"/>
</dbReference>
<proteinExistence type="predicted"/>
<dbReference type="SUPFAM" id="SSF103473">
    <property type="entry name" value="MFS general substrate transporter"/>
    <property type="match status" value="1"/>
</dbReference>
<comment type="subcellular location">
    <subcellularLocation>
        <location evidence="1">Cell membrane</location>
        <topology evidence="1">Multi-pass membrane protein</topology>
    </subcellularLocation>
</comment>
<feature type="transmembrane region" description="Helical" evidence="5">
    <location>
        <begin position="318"/>
        <end position="335"/>
    </location>
</feature>
<feature type="transmembrane region" description="Helical" evidence="5">
    <location>
        <begin position="64"/>
        <end position="82"/>
    </location>
</feature>
<dbReference type="HOGENOM" id="CLU_001265_59_7_11"/>
<sequence length="489" mass="52958">MIRARTKGIWTGGAGQIFRRKECLKTMTTVDYSSSAAFREVTDRNGRVYRVGETDRHIMGRPRWTMVLFPWMGMLGISSSEYAFTSAEDTLHEAHLWSSGHIFWLMGVWVFFQAAVAFPAGQLRESGKLPARYAMMLGALGTVLGYISLAFAPNVIFAYLGFGVCSGIGAGLVYATCVNMVGKWFPERKGGKTGMVNGGFAYGSVPFVFLFTSYMDLSNYRGVLVTVGLVCCAIVAFAGWFFKDPPKNWWPPHVDPLRQTDDPKIRRALEKNPPAVKQYTPKEAARTPVLWMMWFCLLCTAGINIFGIAFQVPFGKDMGFAGGIVATAMSLKAIVNGTGRGVIGWISDKFGRRNTLIIVCLVLGTAQFGVLVSGQMGSMPFFLFCSMVSGFGGGAIFPLFAAMTADYFGENNNASNYGMVYSSKLISGLVGSGVGSIVVGAWDYQGAFVLAGSIGLASAVLALFLKAPGRPQTSRRTVPNPQPLGEEMA</sequence>
<dbReference type="GO" id="GO:0005886">
    <property type="term" value="C:plasma membrane"/>
    <property type="evidence" value="ECO:0007669"/>
    <property type="project" value="UniProtKB-SubCell"/>
</dbReference>
<keyword evidence="8" id="KW-1185">Reference proteome</keyword>
<keyword evidence="4 5" id="KW-0472">Membrane</keyword>
<protein>
    <submittedName>
        <fullName evidence="7">Transmembrane transporter</fullName>
    </submittedName>
</protein>
<feature type="transmembrane region" description="Helical" evidence="5">
    <location>
        <begin position="102"/>
        <end position="121"/>
    </location>
</feature>
<evidence type="ECO:0000256" key="4">
    <source>
        <dbReference type="ARBA" id="ARBA00023136"/>
    </source>
</evidence>
<feature type="transmembrane region" description="Helical" evidence="5">
    <location>
        <begin position="425"/>
        <end position="442"/>
    </location>
</feature>
<evidence type="ECO:0000256" key="2">
    <source>
        <dbReference type="ARBA" id="ARBA00022692"/>
    </source>
</evidence>
<feature type="transmembrane region" description="Helical" evidence="5">
    <location>
        <begin position="381"/>
        <end position="404"/>
    </location>
</feature>
<keyword evidence="2 5" id="KW-0812">Transmembrane</keyword>
<feature type="domain" description="Major facilitator superfamily (MFS) profile" evidence="6">
    <location>
        <begin position="288"/>
        <end position="489"/>
    </location>
</feature>